<accession>A0A832WAA0</accession>
<keyword evidence="8 10" id="KW-0030">Aminoacyl-tRNA synthetase</keyword>
<comment type="caution">
    <text evidence="13">The sequence shown here is derived from an EMBL/GenBank/DDBJ whole genome shotgun (WGS) entry which is preliminary data.</text>
</comment>
<dbReference type="Pfam" id="PF08264">
    <property type="entry name" value="Anticodon_1"/>
    <property type="match status" value="1"/>
</dbReference>
<dbReference type="InterPro" id="IPR002301">
    <property type="entry name" value="Ile-tRNA-ligase"/>
</dbReference>
<dbReference type="AlphaFoldDB" id="A0A832WAA0"/>
<dbReference type="PANTHER" id="PTHR42765:SF1">
    <property type="entry name" value="ISOLEUCINE--TRNA LIGASE, MITOCHONDRIAL"/>
    <property type="match status" value="1"/>
</dbReference>
<sequence>MGAGEMAEALGEELEREIQRRWEEMDLLSKVLEKNRDGPLFYFLDGPPYASGSIHLGTAWNKIIKDAVNRYKLMRGYRVRLQPGWDCHGLPIEVKVEQEVLSDEIECKKDIEEKVGVDKFVEKCKEFALKHVEIMTEQFKRLGVLMDWDNPYMTLDNEYIEGAWYTLKRAHERGLLDRDVRIVNWCPRCETALADHEVEYKEVEDPSIFVIFPIEDDSDAEVDLPENSALLIWTTTPWTLPANLAVAVHPEEEYVLARAEVDGEEWHLIVADKLKVVLSVVTDSYEIVDSFPGEALEGLRYRPPLWEEVPKLRELHEEDDRVHRVYTAEWVTMEEGTGCVHSAPGHGEEDFELGREVGLPPHCPVAEDGTFTEDGGKYEGLYVRDANEKIVEDLREKGLLAHEDTVEHRYGHCWRCKTPIIYRATEQWFLKVTEVKDEMLEWIERVEWIPEWAGHSRFKSWVENARDWCISRQRYWGIPLPVWECEECGHLEVIGSLSELEAKAVSLPPGEPDLHRPWVDEVVLKCPECGSYMRRVPDVLDVWVDSGVAAWASLGYPRREDEFERWFLKEGRCDPDDPEAGADFITEGHDQTRGWFYSQLGCGVVTFDTCPYRTVLMHGFTLDEEGRKMSKSLGNVVDPMDVVEKYGADTLRWYVLRSNAPWRDMHFSWQDVRDTHRALNVLWNAYRFTKMYSELDEFDPEEHPLEDLEEHLKPEDRWLLSRINSLVEEVTDAFERYHVHEAARALYRFVTEDLSRWYIRLVRERVWLEGDDPEKLAVYAVLHYTFDRLVRLLAPIVPHVAERIYLDYVRAGDDPESVHLTDWPEVDDRWVDEGLEKAMELVRKAAEAALSVRQRAGVKTRWPLRRLFVEVEDPKRLEDLKDVLARVANVKEVELGEEFPEKVPVAEPRPDKIGPEFRSLAGRVIEHVKDRAEEVARSILKDGEYRTELDGEDVVLTEEHVKVTEDLPEGWEAEEFEGGRVYVFVELDEELKSEAWAREVVRRVQEMRKELDLNLEERIRVWIETDEEIAEAVEEHSEYVRGETRADELHVNEGWPEEVDLEREWEVEDRTIRIAVVVSG</sequence>
<dbReference type="GO" id="GO:0004822">
    <property type="term" value="F:isoleucine-tRNA ligase activity"/>
    <property type="evidence" value="ECO:0007669"/>
    <property type="project" value="UniProtKB-UniRule"/>
</dbReference>
<name>A0A832WAA0_9EURY</name>
<dbReference type="InterPro" id="IPR023586">
    <property type="entry name" value="Ile-tRNA-ligase_type2"/>
</dbReference>
<dbReference type="Gene3D" id="1.10.730.10">
    <property type="entry name" value="Isoleucyl-tRNA Synthetase, Domain 1"/>
    <property type="match status" value="1"/>
</dbReference>
<dbReference type="InterPro" id="IPR013155">
    <property type="entry name" value="M/V/L/I-tRNA-synth_anticd-bd"/>
</dbReference>
<feature type="domain" description="Aminoacyl-tRNA synthetase class Ia" evidence="11">
    <location>
        <begin position="18"/>
        <end position="667"/>
    </location>
</feature>
<keyword evidence="3 10" id="KW-0479">Metal-binding</keyword>
<dbReference type="InterPro" id="IPR002300">
    <property type="entry name" value="aa-tRNA-synth_Ia"/>
</dbReference>
<dbReference type="GO" id="GO:0000049">
    <property type="term" value="F:tRNA binding"/>
    <property type="evidence" value="ECO:0007669"/>
    <property type="project" value="InterPro"/>
</dbReference>
<dbReference type="FunFam" id="3.40.50.620:FF:000286">
    <property type="entry name" value="Isoleucine--tRNA ligase"/>
    <property type="match status" value="1"/>
</dbReference>
<organism evidence="13 14">
    <name type="scientific">Methanopyrus kandleri</name>
    <dbReference type="NCBI Taxonomy" id="2320"/>
    <lineage>
        <taxon>Archaea</taxon>
        <taxon>Methanobacteriati</taxon>
        <taxon>Methanobacteriota</taxon>
        <taxon>Methanomada group</taxon>
        <taxon>Methanopyri</taxon>
        <taxon>Methanopyrales</taxon>
        <taxon>Methanopyraceae</taxon>
        <taxon>Methanopyrus</taxon>
    </lineage>
</organism>
<comment type="function">
    <text evidence="10">Catalyzes the attachment of isoleucine to tRNA(Ile). As IleRS can inadvertently accommodate and process structurally similar amino acids such as valine, to avoid such errors it has two additional distinct tRNA(Ile)-dependent editing activities. One activity is designated as 'pretransfer' editing and involves the hydrolysis of activated Val-AMP. The other activity is designated 'posttransfer' editing and involves deacylation of mischarged Val-tRNA(Ile).</text>
</comment>
<dbReference type="Pfam" id="PF19302">
    <property type="entry name" value="DUF5915"/>
    <property type="match status" value="1"/>
</dbReference>
<comment type="similarity">
    <text evidence="10">Belongs to the class-I aminoacyl-tRNA synthetase family. IleS type 2 subfamily.</text>
</comment>
<evidence type="ECO:0000259" key="12">
    <source>
        <dbReference type="Pfam" id="PF08264"/>
    </source>
</evidence>
<dbReference type="EMBL" id="DUJS01000002">
    <property type="protein sequence ID" value="HII69873.1"/>
    <property type="molecule type" value="Genomic_DNA"/>
</dbReference>
<dbReference type="HAMAP" id="MF_02003">
    <property type="entry name" value="Ile_tRNA_synth_type2"/>
    <property type="match status" value="1"/>
</dbReference>
<evidence type="ECO:0000256" key="9">
    <source>
        <dbReference type="ARBA" id="ARBA00048359"/>
    </source>
</evidence>
<keyword evidence="5 10" id="KW-0862">Zinc</keyword>
<dbReference type="GO" id="GO:0005524">
    <property type="term" value="F:ATP binding"/>
    <property type="evidence" value="ECO:0007669"/>
    <property type="project" value="UniProtKB-UniRule"/>
</dbReference>
<dbReference type="SUPFAM" id="SSF52374">
    <property type="entry name" value="Nucleotidylyl transferase"/>
    <property type="match status" value="1"/>
</dbReference>
<dbReference type="EC" id="6.1.1.5" evidence="10"/>
<gene>
    <name evidence="10" type="primary">ileS</name>
    <name evidence="13" type="ORF">HA336_01405</name>
</gene>
<keyword evidence="6 10" id="KW-0067">ATP-binding</keyword>
<keyword evidence="7 10" id="KW-0648">Protein biosynthesis</keyword>
<dbReference type="InterPro" id="IPR014729">
    <property type="entry name" value="Rossmann-like_a/b/a_fold"/>
</dbReference>
<comment type="subunit">
    <text evidence="10">Monomer.</text>
</comment>
<evidence type="ECO:0000256" key="3">
    <source>
        <dbReference type="ARBA" id="ARBA00022723"/>
    </source>
</evidence>
<dbReference type="NCBIfam" id="TIGR00392">
    <property type="entry name" value="ileS"/>
    <property type="match status" value="1"/>
</dbReference>
<feature type="short sequence motif" description="'KMSKS' region" evidence="10">
    <location>
        <begin position="628"/>
        <end position="632"/>
    </location>
</feature>
<dbReference type="InterPro" id="IPR009080">
    <property type="entry name" value="tRNAsynth_Ia_anticodon-bd"/>
</dbReference>
<evidence type="ECO:0000256" key="2">
    <source>
        <dbReference type="ARBA" id="ARBA00022598"/>
    </source>
</evidence>
<dbReference type="Pfam" id="PF00133">
    <property type="entry name" value="tRNA-synt_1"/>
    <property type="match status" value="1"/>
</dbReference>
<feature type="short sequence motif" description="'HIGH' region" evidence="10">
    <location>
        <begin position="48"/>
        <end position="58"/>
    </location>
</feature>
<dbReference type="Gene3D" id="3.40.50.620">
    <property type="entry name" value="HUPs"/>
    <property type="match status" value="2"/>
</dbReference>
<evidence type="ECO:0000256" key="10">
    <source>
        <dbReference type="HAMAP-Rule" id="MF_02003"/>
    </source>
</evidence>
<keyword evidence="4 10" id="KW-0547">Nucleotide-binding</keyword>
<dbReference type="CDD" id="cd07961">
    <property type="entry name" value="Anticodon_Ia_Ile_ABEc"/>
    <property type="match status" value="1"/>
</dbReference>
<dbReference type="SUPFAM" id="SSF50677">
    <property type="entry name" value="ValRS/IleRS/LeuRS editing domain"/>
    <property type="match status" value="1"/>
</dbReference>
<evidence type="ECO:0000259" key="11">
    <source>
        <dbReference type="Pfam" id="PF00133"/>
    </source>
</evidence>
<dbReference type="InterPro" id="IPR001412">
    <property type="entry name" value="aa-tRNA-synth_I_CS"/>
</dbReference>
<dbReference type="GO" id="GO:0005829">
    <property type="term" value="C:cytosol"/>
    <property type="evidence" value="ECO:0007669"/>
    <property type="project" value="TreeGrafter"/>
</dbReference>
<evidence type="ECO:0000256" key="8">
    <source>
        <dbReference type="ARBA" id="ARBA00023146"/>
    </source>
</evidence>
<dbReference type="CDD" id="cd00818">
    <property type="entry name" value="IleRS_core"/>
    <property type="match status" value="1"/>
</dbReference>
<feature type="binding site" evidence="10">
    <location>
        <position position="631"/>
    </location>
    <ligand>
        <name>ATP</name>
        <dbReference type="ChEBI" id="CHEBI:30616"/>
    </ligand>
</feature>
<dbReference type="PRINTS" id="PR00984">
    <property type="entry name" value="TRNASYNTHILE"/>
</dbReference>
<evidence type="ECO:0000256" key="1">
    <source>
        <dbReference type="ARBA" id="ARBA00022490"/>
    </source>
</evidence>
<keyword evidence="1 10" id="KW-0963">Cytoplasm</keyword>
<dbReference type="PROSITE" id="PS00178">
    <property type="entry name" value="AA_TRNA_LIGASE_I"/>
    <property type="match status" value="1"/>
</dbReference>
<evidence type="ECO:0000313" key="13">
    <source>
        <dbReference type="EMBL" id="HII69873.1"/>
    </source>
</evidence>
<feature type="domain" description="Methionyl/Valyl/Leucyl/Isoleucyl-tRNA synthetase anticodon-binding" evidence="12">
    <location>
        <begin position="716"/>
        <end position="865"/>
    </location>
</feature>
<comment type="domain">
    <text evidence="10">IleRS has two distinct active sites: one for aminoacylation and one for editing. The misactivated valine is translocated from the active site to the editing site, which sterically excludes the correctly activated isoleucine. The single editing site contains two valyl binding pockets, one specific for each substrate (Val-AMP or Val-tRNA(Ile)).</text>
</comment>
<evidence type="ECO:0000256" key="4">
    <source>
        <dbReference type="ARBA" id="ARBA00022741"/>
    </source>
</evidence>
<dbReference type="FunFam" id="1.10.730.10:FF:000033">
    <property type="entry name" value="Valine--tRNA ligase"/>
    <property type="match status" value="1"/>
</dbReference>
<evidence type="ECO:0000256" key="5">
    <source>
        <dbReference type="ARBA" id="ARBA00022833"/>
    </source>
</evidence>
<comment type="subcellular location">
    <subcellularLocation>
        <location evidence="10">Cytoplasm</location>
    </subcellularLocation>
</comment>
<proteinExistence type="inferred from homology"/>
<comment type="cofactor">
    <cofactor evidence="10">
        <name>Zn(2+)</name>
        <dbReference type="ChEBI" id="CHEBI:29105"/>
    </cofactor>
</comment>
<evidence type="ECO:0000256" key="6">
    <source>
        <dbReference type="ARBA" id="ARBA00022840"/>
    </source>
</evidence>
<comment type="catalytic activity">
    <reaction evidence="9 10">
        <text>tRNA(Ile) + L-isoleucine + ATP = L-isoleucyl-tRNA(Ile) + AMP + diphosphate</text>
        <dbReference type="Rhea" id="RHEA:11060"/>
        <dbReference type="Rhea" id="RHEA-COMP:9666"/>
        <dbReference type="Rhea" id="RHEA-COMP:9695"/>
        <dbReference type="ChEBI" id="CHEBI:30616"/>
        <dbReference type="ChEBI" id="CHEBI:33019"/>
        <dbReference type="ChEBI" id="CHEBI:58045"/>
        <dbReference type="ChEBI" id="CHEBI:78442"/>
        <dbReference type="ChEBI" id="CHEBI:78528"/>
        <dbReference type="ChEBI" id="CHEBI:456215"/>
        <dbReference type="EC" id="6.1.1.5"/>
    </reaction>
</comment>
<dbReference type="GO" id="GO:0002161">
    <property type="term" value="F:aminoacyl-tRNA deacylase activity"/>
    <property type="evidence" value="ECO:0007669"/>
    <property type="project" value="InterPro"/>
</dbReference>
<dbReference type="InterPro" id="IPR050081">
    <property type="entry name" value="Ile-tRNA_ligase"/>
</dbReference>
<dbReference type="SUPFAM" id="SSF47323">
    <property type="entry name" value="Anticodon-binding domain of a subclass of class I aminoacyl-tRNA synthetases"/>
    <property type="match status" value="2"/>
</dbReference>
<dbReference type="GO" id="GO:0006428">
    <property type="term" value="P:isoleucyl-tRNA aminoacylation"/>
    <property type="evidence" value="ECO:0007669"/>
    <property type="project" value="UniProtKB-UniRule"/>
</dbReference>
<evidence type="ECO:0000313" key="14">
    <source>
        <dbReference type="Proteomes" id="UP000619545"/>
    </source>
</evidence>
<dbReference type="OMA" id="HCWRCKT"/>
<dbReference type="GO" id="GO:0008270">
    <property type="term" value="F:zinc ion binding"/>
    <property type="evidence" value="ECO:0007669"/>
    <property type="project" value="UniProtKB-UniRule"/>
</dbReference>
<dbReference type="SMR" id="A0A832WAA0"/>
<protein>
    <recommendedName>
        <fullName evidence="10">Isoleucine--tRNA ligase</fullName>
        <ecNumber evidence="10">6.1.1.5</ecNumber>
    </recommendedName>
    <alternativeName>
        <fullName evidence="10">Isoleucyl-tRNA synthetase</fullName>
        <shortName evidence="10">IleRS</shortName>
    </alternativeName>
</protein>
<reference evidence="13" key="1">
    <citation type="journal article" date="2020" name="bioRxiv">
        <title>A rank-normalized archaeal taxonomy based on genome phylogeny resolves widespread incomplete and uneven classifications.</title>
        <authorList>
            <person name="Rinke C."/>
            <person name="Chuvochina M."/>
            <person name="Mussig A.J."/>
            <person name="Chaumeil P.-A."/>
            <person name="Waite D.W."/>
            <person name="Whitman W.B."/>
            <person name="Parks D.H."/>
            <person name="Hugenholtz P."/>
        </authorList>
    </citation>
    <scope>NUCLEOTIDE SEQUENCE</scope>
    <source>
        <strain evidence="13">UBA8853</strain>
    </source>
</reference>
<evidence type="ECO:0000256" key="7">
    <source>
        <dbReference type="ARBA" id="ARBA00022917"/>
    </source>
</evidence>
<dbReference type="Proteomes" id="UP000619545">
    <property type="component" value="Unassembled WGS sequence"/>
</dbReference>
<dbReference type="InterPro" id="IPR033709">
    <property type="entry name" value="Anticodon_Ile_ABEc"/>
</dbReference>
<keyword evidence="2 10" id="KW-0436">Ligase</keyword>
<dbReference type="PANTHER" id="PTHR42765">
    <property type="entry name" value="SOLEUCYL-TRNA SYNTHETASE"/>
    <property type="match status" value="1"/>
</dbReference>
<dbReference type="InterPro" id="IPR009008">
    <property type="entry name" value="Val/Leu/Ile-tRNA-synth_edit"/>
</dbReference>